<name>A0A699RH54_TANCI</name>
<evidence type="ECO:0000259" key="1">
    <source>
        <dbReference type="Pfam" id="PF07727"/>
    </source>
</evidence>
<dbReference type="PANTHER" id="PTHR11439">
    <property type="entry name" value="GAG-POL-RELATED RETROTRANSPOSON"/>
    <property type="match status" value="1"/>
</dbReference>
<dbReference type="InterPro" id="IPR013103">
    <property type="entry name" value="RVT_2"/>
</dbReference>
<dbReference type="AlphaFoldDB" id="A0A699RH54"/>
<comment type="caution">
    <text evidence="2">The sequence shown here is derived from an EMBL/GenBank/DDBJ whole genome shotgun (WGS) entry which is preliminary data.</text>
</comment>
<sequence>TEFLNDILREEVYVSQPDGFVDKDNPNHVYKLKKALYGLKQAPRVWYDLLSNFLLSQEFSKGTMDPISFIRRQGKDILLVKIYVDDIIFASTTPELCDQFSKIICSKFKMSMMGKISFLSRTIGFTKSQRHLFKQSKYTLESFKKYSMESSNPVDTPMVEKSKLDEDPHGKAVDPTHYHGMVGTLMYLTASRPDLTFDVFMCARYQAKPTEKHLLAVKRIFKYL</sequence>
<feature type="domain" description="Reverse transcriptase Ty1/copia-type" evidence="1">
    <location>
        <begin position="2"/>
        <end position="159"/>
    </location>
</feature>
<dbReference type="EMBL" id="BKCJ011099271">
    <property type="protein sequence ID" value="GFC85305.1"/>
    <property type="molecule type" value="Genomic_DNA"/>
</dbReference>
<evidence type="ECO:0000313" key="2">
    <source>
        <dbReference type="EMBL" id="GFC85305.1"/>
    </source>
</evidence>
<protein>
    <submittedName>
        <fullName evidence="2">Retrovirus-related Pol polyprotein from transposon TNT 1-94</fullName>
    </submittedName>
</protein>
<organism evidence="2">
    <name type="scientific">Tanacetum cinerariifolium</name>
    <name type="common">Dalmatian daisy</name>
    <name type="synonym">Chrysanthemum cinerariifolium</name>
    <dbReference type="NCBI Taxonomy" id="118510"/>
    <lineage>
        <taxon>Eukaryota</taxon>
        <taxon>Viridiplantae</taxon>
        <taxon>Streptophyta</taxon>
        <taxon>Embryophyta</taxon>
        <taxon>Tracheophyta</taxon>
        <taxon>Spermatophyta</taxon>
        <taxon>Magnoliopsida</taxon>
        <taxon>eudicotyledons</taxon>
        <taxon>Gunneridae</taxon>
        <taxon>Pentapetalae</taxon>
        <taxon>asterids</taxon>
        <taxon>campanulids</taxon>
        <taxon>Asterales</taxon>
        <taxon>Asteraceae</taxon>
        <taxon>Asteroideae</taxon>
        <taxon>Anthemideae</taxon>
        <taxon>Anthemidinae</taxon>
        <taxon>Tanacetum</taxon>
    </lineage>
</organism>
<dbReference type="PANTHER" id="PTHR11439:SF483">
    <property type="entry name" value="PEPTIDE SYNTHASE GLIP-LIKE, PUTATIVE (AFU_ORTHOLOGUE AFUA_3G12920)-RELATED"/>
    <property type="match status" value="1"/>
</dbReference>
<dbReference type="Pfam" id="PF07727">
    <property type="entry name" value="RVT_2"/>
    <property type="match status" value="1"/>
</dbReference>
<dbReference type="SUPFAM" id="SSF56672">
    <property type="entry name" value="DNA/RNA polymerases"/>
    <property type="match status" value="1"/>
</dbReference>
<dbReference type="InterPro" id="IPR043502">
    <property type="entry name" value="DNA/RNA_pol_sf"/>
</dbReference>
<accession>A0A699RH54</accession>
<gene>
    <name evidence="2" type="ORF">Tci_857275</name>
</gene>
<feature type="non-terminal residue" evidence="2">
    <location>
        <position position="1"/>
    </location>
</feature>
<reference evidence="2" key="1">
    <citation type="journal article" date="2019" name="Sci. Rep.">
        <title>Draft genome of Tanacetum cinerariifolium, the natural source of mosquito coil.</title>
        <authorList>
            <person name="Yamashiro T."/>
            <person name="Shiraishi A."/>
            <person name="Satake H."/>
            <person name="Nakayama K."/>
        </authorList>
    </citation>
    <scope>NUCLEOTIDE SEQUENCE</scope>
</reference>
<proteinExistence type="predicted"/>